<comment type="subcellular location">
    <subcellularLocation>
        <location evidence="1">Membrane</location>
        <topology evidence="1">Multi-pass membrane protein</topology>
    </subcellularLocation>
</comment>
<reference evidence="15 16" key="1">
    <citation type="submission" date="2019-10" db="EMBL/GenBank/DDBJ databases">
        <title>Assembly and Annotation for the nematode Trichostrongylus colubriformis.</title>
        <authorList>
            <person name="Martin J."/>
        </authorList>
    </citation>
    <scope>NUCLEOTIDE SEQUENCE [LARGE SCALE GENOMIC DNA]</scope>
    <source>
        <strain evidence="15">G859</strain>
        <tissue evidence="15">Whole worm</tissue>
    </source>
</reference>
<evidence type="ECO:0000256" key="14">
    <source>
        <dbReference type="SAM" id="Phobius"/>
    </source>
</evidence>
<evidence type="ECO:0000256" key="8">
    <source>
        <dbReference type="ARBA" id="ARBA00023065"/>
    </source>
</evidence>
<dbReference type="Proteomes" id="UP001331761">
    <property type="component" value="Unassembled WGS sequence"/>
</dbReference>
<feature type="non-terminal residue" evidence="15">
    <location>
        <position position="1"/>
    </location>
</feature>
<keyword evidence="10" id="KW-0325">Glycoprotein</keyword>
<feature type="transmembrane region" description="Helical" evidence="14">
    <location>
        <begin position="490"/>
        <end position="514"/>
    </location>
</feature>
<dbReference type="Pfam" id="PF00858">
    <property type="entry name" value="ASC"/>
    <property type="match status" value="1"/>
</dbReference>
<keyword evidence="3 13" id="KW-0813">Transport</keyword>
<dbReference type="InterPro" id="IPR001873">
    <property type="entry name" value="ENaC"/>
</dbReference>
<keyword evidence="16" id="KW-1185">Reference proteome</keyword>
<evidence type="ECO:0000256" key="3">
    <source>
        <dbReference type="ARBA" id="ARBA00022448"/>
    </source>
</evidence>
<keyword evidence="11 13" id="KW-0739">Sodium transport</keyword>
<evidence type="ECO:0000256" key="7">
    <source>
        <dbReference type="ARBA" id="ARBA00023053"/>
    </source>
</evidence>
<evidence type="ECO:0000256" key="6">
    <source>
        <dbReference type="ARBA" id="ARBA00022989"/>
    </source>
</evidence>
<dbReference type="PANTHER" id="PTHR11690:SF222">
    <property type="entry name" value="AMILORIDE-SENSITIVE SODIUM CHANNEL SUBUNIT GAMMA"/>
    <property type="match status" value="1"/>
</dbReference>
<evidence type="ECO:0000256" key="1">
    <source>
        <dbReference type="ARBA" id="ARBA00004141"/>
    </source>
</evidence>
<evidence type="ECO:0000256" key="13">
    <source>
        <dbReference type="RuleBase" id="RU000679"/>
    </source>
</evidence>
<gene>
    <name evidence="15" type="ORF">GCK32_011752</name>
</gene>
<keyword evidence="5 13" id="KW-0812">Transmembrane</keyword>
<evidence type="ECO:0000256" key="12">
    <source>
        <dbReference type="ARBA" id="ARBA00023303"/>
    </source>
</evidence>
<evidence type="ECO:0000256" key="2">
    <source>
        <dbReference type="ARBA" id="ARBA00007193"/>
    </source>
</evidence>
<comment type="caution">
    <text evidence="15">The sequence shown here is derived from an EMBL/GenBank/DDBJ whole genome shotgun (WGS) entry which is preliminary data.</text>
</comment>
<evidence type="ECO:0000256" key="5">
    <source>
        <dbReference type="ARBA" id="ARBA00022692"/>
    </source>
</evidence>
<dbReference type="Gene3D" id="2.60.470.10">
    <property type="entry name" value="Acid-sensing ion channels like domains"/>
    <property type="match status" value="1"/>
</dbReference>
<dbReference type="PANTHER" id="PTHR11690">
    <property type="entry name" value="AMILORIDE-SENSITIVE SODIUM CHANNEL-RELATED"/>
    <property type="match status" value="1"/>
</dbReference>
<name>A0AAN8IE63_TRICO</name>
<dbReference type="PRINTS" id="PR01078">
    <property type="entry name" value="AMINACHANNEL"/>
</dbReference>
<dbReference type="Gene3D" id="1.10.287.820">
    <property type="entry name" value="Acid-sensing ion channel domain"/>
    <property type="match status" value="1"/>
</dbReference>
<keyword evidence="12 13" id="KW-0407">Ion channel</keyword>
<organism evidence="15 16">
    <name type="scientific">Trichostrongylus colubriformis</name>
    <name type="common">Black scour worm</name>
    <dbReference type="NCBI Taxonomy" id="6319"/>
    <lineage>
        <taxon>Eukaryota</taxon>
        <taxon>Metazoa</taxon>
        <taxon>Ecdysozoa</taxon>
        <taxon>Nematoda</taxon>
        <taxon>Chromadorea</taxon>
        <taxon>Rhabditida</taxon>
        <taxon>Rhabditina</taxon>
        <taxon>Rhabditomorpha</taxon>
        <taxon>Strongyloidea</taxon>
        <taxon>Trichostrongylidae</taxon>
        <taxon>Trichostrongylus</taxon>
    </lineage>
</organism>
<keyword evidence="7" id="KW-0915">Sodium</keyword>
<keyword evidence="9 14" id="KW-0472">Membrane</keyword>
<keyword evidence="4 13" id="KW-0894">Sodium channel</keyword>
<sequence length="554" mass="63304">PPSRSSILDSSDGLRKRASQVFLEIPAAQLKKIKETEGIGSVEWETKHFCEITTLHGPKRVFYGKRFSCVFWLTVVSVSFLLLLLQISSLVGMYLKHPIVSQVSFLIKEHGIEFPVVTLCNFNPVKKSYIKEINKTGDFSDDLLEYLMEFLQDASQKALDAYQATHPDFRVRDFFMEAGFACEEQMKLCAFGGRQFNCCRYTSAILTNMGKCHRLDLQSSGKEWMMKQVEAGVTSGLQMILDAHLEEQFDESAGDPEPIFTEAFENGFRYYVHPPETLPYLTSEGISVSPTAHVYSALSTSSVMPLFFLAVHTPFNYCLQYILLPRELWGNCTSTWPREFNSSLPYSAVNCNSICIADYFYSNCGCSPFTYDIDNEYPMCSPFHTVRCIDDHIRKTVNGVDYYAIPKCEQCQIECKSIVYHAYNSYGLGFSNGALTWLNKKNKSWSKAHMKANFLTINVFFRDMSYTEYAQKQGTTLTEILSDIGGNMGMFLGMSVVTLVEIFLYCSKVGWITFSKKRRGYMYRKKAQQKVIFSQLVLRYDFSSLPLPEKQQRV</sequence>
<keyword evidence="6 14" id="KW-1133">Transmembrane helix</keyword>
<keyword evidence="8 13" id="KW-0406">Ion transport</keyword>
<dbReference type="AlphaFoldDB" id="A0AAN8IE63"/>
<dbReference type="EMBL" id="WIXE01018009">
    <property type="protein sequence ID" value="KAK5971279.1"/>
    <property type="molecule type" value="Genomic_DNA"/>
</dbReference>
<comment type="similarity">
    <text evidence="2 13">Belongs to the amiloride-sensitive sodium channel (TC 1.A.6) family.</text>
</comment>
<evidence type="ECO:0000256" key="9">
    <source>
        <dbReference type="ARBA" id="ARBA00023136"/>
    </source>
</evidence>
<evidence type="ECO:0000313" key="15">
    <source>
        <dbReference type="EMBL" id="KAK5971279.1"/>
    </source>
</evidence>
<feature type="transmembrane region" description="Helical" evidence="14">
    <location>
        <begin position="69"/>
        <end position="95"/>
    </location>
</feature>
<dbReference type="GO" id="GO:0005886">
    <property type="term" value="C:plasma membrane"/>
    <property type="evidence" value="ECO:0007669"/>
    <property type="project" value="TreeGrafter"/>
</dbReference>
<evidence type="ECO:0000256" key="10">
    <source>
        <dbReference type="ARBA" id="ARBA00023180"/>
    </source>
</evidence>
<protein>
    <submittedName>
        <fullName evidence="15">DEgenerin Linked to Mechanosensation</fullName>
    </submittedName>
</protein>
<accession>A0AAN8IE63</accession>
<proteinExistence type="inferred from homology"/>
<evidence type="ECO:0000256" key="4">
    <source>
        <dbReference type="ARBA" id="ARBA00022461"/>
    </source>
</evidence>
<evidence type="ECO:0000256" key="11">
    <source>
        <dbReference type="ARBA" id="ARBA00023201"/>
    </source>
</evidence>
<evidence type="ECO:0000313" key="16">
    <source>
        <dbReference type="Proteomes" id="UP001331761"/>
    </source>
</evidence>
<dbReference type="GO" id="GO:0015280">
    <property type="term" value="F:ligand-gated sodium channel activity"/>
    <property type="evidence" value="ECO:0007669"/>
    <property type="project" value="TreeGrafter"/>
</dbReference>